<organism evidence="2 3">
    <name type="scientific">Lederbergia citri</name>
    <dbReference type="NCBI Taxonomy" id="2833580"/>
    <lineage>
        <taxon>Bacteria</taxon>
        <taxon>Bacillati</taxon>
        <taxon>Bacillota</taxon>
        <taxon>Bacilli</taxon>
        <taxon>Bacillales</taxon>
        <taxon>Bacillaceae</taxon>
        <taxon>Lederbergia</taxon>
    </lineage>
</organism>
<gene>
    <name evidence="2" type="primary">cpaB</name>
    <name evidence="2" type="ORF">KHA97_22995</name>
</gene>
<dbReference type="Gene3D" id="3.90.1210.10">
    <property type="entry name" value="Antifreeze-like/N-acetylneuraminic acid synthase C-terminal domain"/>
    <property type="match status" value="1"/>
</dbReference>
<name>A0A942TL09_9BACI</name>
<dbReference type="InterPro" id="IPR031571">
    <property type="entry name" value="RcpC_dom"/>
</dbReference>
<comment type="caution">
    <text evidence="2">The sequence shown here is derived from an EMBL/GenBank/DDBJ whole genome shotgun (WGS) entry which is preliminary data.</text>
</comment>
<evidence type="ECO:0000259" key="1">
    <source>
        <dbReference type="SMART" id="SM00858"/>
    </source>
</evidence>
<reference evidence="2 3" key="1">
    <citation type="submission" date="2021-05" db="EMBL/GenBank/DDBJ databases">
        <title>Novel Bacillus species.</title>
        <authorList>
            <person name="Liu G."/>
        </authorList>
    </citation>
    <scope>NUCLEOTIDE SEQUENCE [LARGE SCALE GENOMIC DNA]</scope>
    <source>
        <strain evidence="3">FJAT-49780</strain>
    </source>
</reference>
<dbReference type="SMART" id="SM00858">
    <property type="entry name" value="SAF"/>
    <property type="match status" value="1"/>
</dbReference>
<feature type="domain" description="SAF" evidence="1">
    <location>
        <begin position="39"/>
        <end position="101"/>
    </location>
</feature>
<dbReference type="EMBL" id="JAGYPG010000006">
    <property type="protein sequence ID" value="MBS4197909.1"/>
    <property type="molecule type" value="Genomic_DNA"/>
</dbReference>
<dbReference type="Pfam" id="PF16976">
    <property type="entry name" value="RcpC"/>
    <property type="match status" value="1"/>
</dbReference>
<protein>
    <submittedName>
        <fullName evidence="2">Flp pilus assembly protein CpaB</fullName>
    </submittedName>
</protein>
<accession>A0A942TL09</accession>
<dbReference type="NCBIfam" id="TIGR03177">
    <property type="entry name" value="pilus_cpaB"/>
    <property type="match status" value="1"/>
</dbReference>
<evidence type="ECO:0000313" key="3">
    <source>
        <dbReference type="Proteomes" id="UP000681414"/>
    </source>
</evidence>
<sequence length="228" mass="24999">MRKKLVLPLSLFLGAITTLLFVQFLHQLDGNEEKQTERAQVIVAKENIQENQRIKDDLLDTIQVPLDAVDQNAIKSKQEAVGKFATADMKAGEVVLQHRIKSQKEENVLLSRKIDEGYRAVSIGVDFVQSVSNLIEPGDRVDAILSETVKEGDGKTVQSSQILSGIKVLAVGRKMSPPSSKEDYAEYTSLTVEVKPQDALALINAAERGKVQFLLDSALVSTPADEGK</sequence>
<dbReference type="AlphaFoldDB" id="A0A942TL09"/>
<dbReference type="Proteomes" id="UP000681414">
    <property type="component" value="Unassembled WGS sequence"/>
</dbReference>
<dbReference type="CDD" id="cd11614">
    <property type="entry name" value="SAF_CpaB_FlgA_like"/>
    <property type="match status" value="1"/>
</dbReference>
<keyword evidence="3" id="KW-1185">Reference proteome</keyword>
<dbReference type="Pfam" id="PF08666">
    <property type="entry name" value="SAF"/>
    <property type="match status" value="1"/>
</dbReference>
<dbReference type="InterPro" id="IPR013974">
    <property type="entry name" value="SAF"/>
</dbReference>
<evidence type="ECO:0000313" key="2">
    <source>
        <dbReference type="EMBL" id="MBS4197909.1"/>
    </source>
</evidence>
<dbReference type="RefSeq" id="WP_213127140.1">
    <property type="nucleotide sequence ID" value="NZ_JAGYPG010000006.1"/>
</dbReference>
<dbReference type="InterPro" id="IPR017592">
    <property type="entry name" value="Pilus_assmbl_Flp-typ_CpaB"/>
</dbReference>
<proteinExistence type="predicted"/>